<dbReference type="PANTHER" id="PTHR12993">
    <property type="entry name" value="N-ACETYLGLUCOSAMINYL-PHOSPHATIDYLINOSITOL DE-N-ACETYLASE-RELATED"/>
    <property type="match status" value="1"/>
</dbReference>
<evidence type="ECO:0000313" key="2">
    <source>
        <dbReference type="EMBL" id="OJX58768.1"/>
    </source>
</evidence>
<feature type="chain" id="PRO_5012431567" description="GlcNAc-PI de-N-acetylase" evidence="1">
    <location>
        <begin position="19"/>
        <end position="294"/>
    </location>
</feature>
<protein>
    <recommendedName>
        <fullName evidence="4">GlcNAc-PI de-N-acetylase</fullName>
    </recommendedName>
</protein>
<dbReference type="SUPFAM" id="SSF102588">
    <property type="entry name" value="LmbE-like"/>
    <property type="match status" value="1"/>
</dbReference>
<dbReference type="STRING" id="1895771.BGO89_05390"/>
<dbReference type="AlphaFoldDB" id="A0A1M3L1R2"/>
<dbReference type="Pfam" id="PF02585">
    <property type="entry name" value="PIG-L"/>
    <property type="match status" value="1"/>
</dbReference>
<evidence type="ECO:0008006" key="4">
    <source>
        <dbReference type="Google" id="ProtNLM"/>
    </source>
</evidence>
<dbReference type="EMBL" id="MKVH01000015">
    <property type="protein sequence ID" value="OJX58768.1"/>
    <property type="molecule type" value="Genomic_DNA"/>
</dbReference>
<dbReference type="GO" id="GO:0016811">
    <property type="term" value="F:hydrolase activity, acting on carbon-nitrogen (but not peptide) bonds, in linear amides"/>
    <property type="evidence" value="ECO:0007669"/>
    <property type="project" value="TreeGrafter"/>
</dbReference>
<accession>A0A1M3L1R2</accession>
<proteinExistence type="predicted"/>
<reference evidence="2 3" key="1">
    <citation type="submission" date="2016-09" db="EMBL/GenBank/DDBJ databases">
        <title>Genome-resolved meta-omics ties microbial dynamics to process performance in biotechnology for thiocyanate degradation.</title>
        <authorList>
            <person name="Kantor R.S."/>
            <person name="Huddy R.J."/>
            <person name="Iyer R."/>
            <person name="Thomas B.C."/>
            <person name="Brown C.T."/>
            <person name="Anantharaman K."/>
            <person name="Tringe S."/>
            <person name="Hettich R.L."/>
            <person name="Harrison S.T."/>
            <person name="Banfield J.F."/>
        </authorList>
    </citation>
    <scope>NUCLEOTIDE SEQUENCE [LARGE SCALE GENOMIC DNA]</scope>
    <source>
        <strain evidence="2">59-99</strain>
    </source>
</reference>
<sequence>MRSLLCSLFVLCSVPSFAQRVLIVTAHPDDESGCAATVYKISKELGGTVDLAVITNGEAGYKYASLAGAVYGFDLTNEEVGRRELPSIRKRELMAGGKWIGIRNYFFFDQTDNHYTLDADTVLKQVWDVEWVKHRLTEIMIEGGYDFIFTMLPTDETHGHHKAAGIIALQTLSDLRIRSRRPVILGMGGGRKDAAKPYTEFTGYPVTKVDPGVPVFEFDKLQKFGYNGKLDYRIPVNWLISEHKSQGVMQTYMNMGEKEYFYFFAMNSPDEVERVKTLFDRLNAPSNGSKGNRP</sequence>
<evidence type="ECO:0000256" key="1">
    <source>
        <dbReference type="SAM" id="SignalP"/>
    </source>
</evidence>
<dbReference type="PANTHER" id="PTHR12993:SF11">
    <property type="entry name" value="N-ACETYLGLUCOSAMINYL-PHOSPHATIDYLINOSITOL DE-N-ACETYLASE"/>
    <property type="match status" value="1"/>
</dbReference>
<dbReference type="InterPro" id="IPR003737">
    <property type="entry name" value="GlcNAc_PI_deacetylase-related"/>
</dbReference>
<name>A0A1M3L1R2_9BACT</name>
<dbReference type="Proteomes" id="UP000184233">
    <property type="component" value="Unassembled WGS sequence"/>
</dbReference>
<comment type="caution">
    <text evidence="2">The sequence shown here is derived from an EMBL/GenBank/DDBJ whole genome shotgun (WGS) entry which is preliminary data.</text>
</comment>
<evidence type="ECO:0000313" key="3">
    <source>
        <dbReference type="Proteomes" id="UP000184233"/>
    </source>
</evidence>
<feature type="signal peptide" evidence="1">
    <location>
        <begin position="1"/>
        <end position="18"/>
    </location>
</feature>
<gene>
    <name evidence="2" type="ORF">BGO89_05390</name>
</gene>
<dbReference type="Gene3D" id="3.40.50.10320">
    <property type="entry name" value="LmbE-like"/>
    <property type="match status" value="1"/>
</dbReference>
<dbReference type="InterPro" id="IPR024078">
    <property type="entry name" value="LmbE-like_dom_sf"/>
</dbReference>
<organism evidence="2 3">
    <name type="scientific">Candidatus Kapaibacterium thiocyanatum</name>
    <dbReference type="NCBI Taxonomy" id="1895771"/>
    <lineage>
        <taxon>Bacteria</taxon>
        <taxon>Pseudomonadati</taxon>
        <taxon>Candidatus Kapaibacteriota</taxon>
        <taxon>Candidatus Kapaibacteriia</taxon>
        <taxon>Candidatus Kapaibacteriales</taxon>
        <taxon>Candidatus Kapaibacteriaceae</taxon>
        <taxon>Candidatus Kapaibacterium</taxon>
    </lineage>
</organism>
<keyword evidence="1" id="KW-0732">Signal</keyword>